<protein>
    <submittedName>
        <fullName evidence="1">Uncharacterized protein</fullName>
    </submittedName>
</protein>
<sequence>MKLFENCLAQRVWVSSSLAPIKRLNLLKFG</sequence>
<evidence type="ECO:0000313" key="2">
    <source>
        <dbReference type="Proteomes" id="UP000015104"/>
    </source>
</evidence>
<accession>T1KF74</accession>
<reference evidence="2" key="1">
    <citation type="submission" date="2011-08" db="EMBL/GenBank/DDBJ databases">
        <authorList>
            <person name="Rombauts S."/>
        </authorList>
    </citation>
    <scope>NUCLEOTIDE SEQUENCE</scope>
    <source>
        <strain evidence="2">London</strain>
    </source>
</reference>
<keyword evidence="2" id="KW-1185">Reference proteome</keyword>
<dbReference type="EnsemblMetazoa" id="tetur10g02120.1">
    <property type="protein sequence ID" value="tetur10g02120.1"/>
    <property type="gene ID" value="tetur10g02120"/>
</dbReference>
<dbReference type="EMBL" id="CAEY01000034">
    <property type="status" value="NOT_ANNOTATED_CDS"/>
    <property type="molecule type" value="Genomic_DNA"/>
</dbReference>
<dbReference type="HOGENOM" id="CLU_3406787_0_0_1"/>
<proteinExistence type="predicted"/>
<reference evidence="1" key="2">
    <citation type="submission" date="2015-06" db="UniProtKB">
        <authorList>
            <consortium name="EnsemblMetazoa"/>
        </authorList>
    </citation>
    <scope>IDENTIFICATION</scope>
</reference>
<name>T1KF74_TETUR</name>
<organism evidence="1 2">
    <name type="scientific">Tetranychus urticae</name>
    <name type="common">Two-spotted spider mite</name>
    <dbReference type="NCBI Taxonomy" id="32264"/>
    <lineage>
        <taxon>Eukaryota</taxon>
        <taxon>Metazoa</taxon>
        <taxon>Ecdysozoa</taxon>
        <taxon>Arthropoda</taxon>
        <taxon>Chelicerata</taxon>
        <taxon>Arachnida</taxon>
        <taxon>Acari</taxon>
        <taxon>Acariformes</taxon>
        <taxon>Trombidiformes</taxon>
        <taxon>Prostigmata</taxon>
        <taxon>Eleutherengona</taxon>
        <taxon>Raphignathae</taxon>
        <taxon>Tetranychoidea</taxon>
        <taxon>Tetranychidae</taxon>
        <taxon>Tetranychus</taxon>
    </lineage>
</organism>
<dbReference type="AlphaFoldDB" id="T1KF74"/>
<evidence type="ECO:0000313" key="1">
    <source>
        <dbReference type="EnsemblMetazoa" id="tetur10g02120.1"/>
    </source>
</evidence>
<dbReference type="Proteomes" id="UP000015104">
    <property type="component" value="Unassembled WGS sequence"/>
</dbReference>